<evidence type="ECO:0000313" key="1">
    <source>
        <dbReference type="EMBL" id="GFD02613.1"/>
    </source>
</evidence>
<evidence type="ECO:0008006" key="2">
    <source>
        <dbReference type="Google" id="ProtNLM"/>
    </source>
</evidence>
<feature type="non-terminal residue" evidence="1">
    <location>
        <position position="143"/>
    </location>
</feature>
<gene>
    <name evidence="1" type="ORF">Tci_874582</name>
</gene>
<accession>A0A699SZM9</accession>
<name>A0A699SZM9_TANCI</name>
<feature type="non-terminal residue" evidence="1">
    <location>
        <position position="1"/>
    </location>
</feature>
<proteinExistence type="predicted"/>
<reference evidence="1" key="1">
    <citation type="journal article" date="2019" name="Sci. Rep.">
        <title>Draft genome of Tanacetum cinerariifolium, the natural source of mosquito coil.</title>
        <authorList>
            <person name="Yamashiro T."/>
            <person name="Shiraishi A."/>
            <person name="Satake H."/>
            <person name="Nakayama K."/>
        </authorList>
    </citation>
    <scope>NUCLEOTIDE SEQUENCE</scope>
</reference>
<comment type="caution">
    <text evidence="1">The sequence shown here is derived from an EMBL/GenBank/DDBJ whole genome shotgun (WGS) entry which is preliminary data.</text>
</comment>
<organism evidence="1">
    <name type="scientific">Tanacetum cinerariifolium</name>
    <name type="common">Dalmatian daisy</name>
    <name type="synonym">Chrysanthemum cinerariifolium</name>
    <dbReference type="NCBI Taxonomy" id="118510"/>
    <lineage>
        <taxon>Eukaryota</taxon>
        <taxon>Viridiplantae</taxon>
        <taxon>Streptophyta</taxon>
        <taxon>Embryophyta</taxon>
        <taxon>Tracheophyta</taxon>
        <taxon>Spermatophyta</taxon>
        <taxon>Magnoliopsida</taxon>
        <taxon>eudicotyledons</taxon>
        <taxon>Gunneridae</taxon>
        <taxon>Pentapetalae</taxon>
        <taxon>asterids</taxon>
        <taxon>campanulids</taxon>
        <taxon>Asterales</taxon>
        <taxon>Asteraceae</taxon>
        <taxon>Asteroideae</taxon>
        <taxon>Anthemideae</taxon>
        <taxon>Anthemidinae</taxon>
        <taxon>Tanacetum</taxon>
    </lineage>
</organism>
<dbReference type="SUPFAM" id="SSF56112">
    <property type="entry name" value="Protein kinase-like (PK-like)"/>
    <property type="match status" value="1"/>
</dbReference>
<dbReference type="EMBL" id="BKCJ011199203">
    <property type="protein sequence ID" value="GFD02613.1"/>
    <property type="molecule type" value="Genomic_DNA"/>
</dbReference>
<dbReference type="AlphaFoldDB" id="A0A699SZM9"/>
<sequence length="143" mass="15754">ALPVQAIHMDITEYNVVWARDDHAMWQLQGLIDFGDLTYSPLLPSLNGQAFVTVDLGVLSEHFEAGNWEQSGIDEQLLKETAHAQGLAASRYGEYRLSRTQPDSAREPETCALHVEVVIPHGTAVHAPFHGTLRHTADGALML</sequence>
<dbReference type="InterPro" id="IPR011009">
    <property type="entry name" value="Kinase-like_dom_sf"/>
</dbReference>
<protein>
    <recommendedName>
        <fullName evidence="2">Aminoglycoside phosphotransferase domain-containing protein</fullName>
    </recommendedName>
</protein>